<dbReference type="AlphaFoldDB" id="A0A072U2R1"/>
<dbReference type="EMBL" id="CM001223">
    <property type="protein sequence ID" value="KEH23428.1"/>
    <property type="molecule type" value="Genomic_DNA"/>
</dbReference>
<accession>A0A072U2R1</accession>
<keyword evidence="3" id="KW-1185">Reference proteome</keyword>
<dbReference type="Proteomes" id="UP000002051">
    <property type="component" value="Unassembled WGS sequence"/>
</dbReference>
<reference evidence="2" key="3">
    <citation type="submission" date="2015-04" db="UniProtKB">
        <authorList>
            <consortium name="EnsemblPlants"/>
        </authorList>
    </citation>
    <scope>IDENTIFICATION</scope>
    <source>
        <strain evidence="2">cv. Jemalong A17</strain>
    </source>
</reference>
<evidence type="ECO:0000313" key="1">
    <source>
        <dbReference type="EMBL" id="KEH23428.1"/>
    </source>
</evidence>
<dbReference type="HOGENOM" id="CLU_2889206_0_0_1"/>
<protein>
    <submittedName>
        <fullName evidence="1 2">Uncharacterized protein</fullName>
    </submittedName>
</protein>
<dbReference type="EnsemblPlants" id="KEH23428">
    <property type="protein sequence ID" value="KEH23428"/>
    <property type="gene ID" value="MTR_7g481620"/>
</dbReference>
<name>A0A072U2R1_MEDTR</name>
<organism evidence="1 3">
    <name type="scientific">Medicago truncatula</name>
    <name type="common">Barrel medic</name>
    <name type="synonym">Medicago tribuloides</name>
    <dbReference type="NCBI Taxonomy" id="3880"/>
    <lineage>
        <taxon>Eukaryota</taxon>
        <taxon>Viridiplantae</taxon>
        <taxon>Streptophyta</taxon>
        <taxon>Embryophyta</taxon>
        <taxon>Tracheophyta</taxon>
        <taxon>Spermatophyta</taxon>
        <taxon>Magnoliopsida</taxon>
        <taxon>eudicotyledons</taxon>
        <taxon>Gunneridae</taxon>
        <taxon>Pentapetalae</taxon>
        <taxon>rosids</taxon>
        <taxon>fabids</taxon>
        <taxon>Fabales</taxon>
        <taxon>Fabaceae</taxon>
        <taxon>Papilionoideae</taxon>
        <taxon>50 kb inversion clade</taxon>
        <taxon>NPAAA clade</taxon>
        <taxon>Hologalegina</taxon>
        <taxon>IRL clade</taxon>
        <taxon>Trifolieae</taxon>
        <taxon>Medicago</taxon>
    </lineage>
</organism>
<gene>
    <name evidence="1" type="ordered locus">MTR_7g481620</name>
</gene>
<proteinExistence type="predicted"/>
<reference evidence="1 3" key="2">
    <citation type="journal article" date="2014" name="BMC Genomics">
        <title>An improved genome release (version Mt4.0) for the model legume Medicago truncatula.</title>
        <authorList>
            <person name="Tang H."/>
            <person name="Krishnakumar V."/>
            <person name="Bidwell S."/>
            <person name="Rosen B."/>
            <person name="Chan A."/>
            <person name="Zhou S."/>
            <person name="Gentzbittel L."/>
            <person name="Childs K.L."/>
            <person name="Yandell M."/>
            <person name="Gundlach H."/>
            <person name="Mayer K.F."/>
            <person name="Schwartz D.C."/>
            <person name="Town C.D."/>
        </authorList>
    </citation>
    <scope>GENOME REANNOTATION</scope>
    <source>
        <strain evidence="1">A17</strain>
        <strain evidence="2 3">cv. Jemalong A17</strain>
    </source>
</reference>
<evidence type="ECO:0000313" key="3">
    <source>
        <dbReference type="Proteomes" id="UP000002051"/>
    </source>
</evidence>
<sequence length="63" mass="6921">MKVSHALVHTLKEVSIIGGVSLKVVAGCGRWSLEGDDHKAGSKMRKVWKVKLLRSDVGEHDKL</sequence>
<evidence type="ECO:0000313" key="2">
    <source>
        <dbReference type="EnsemblPlants" id="KEH23428"/>
    </source>
</evidence>
<reference evidence="1 3" key="1">
    <citation type="journal article" date="2011" name="Nature">
        <title>The Medicago genome provides insight into the evolution of rhizobial symbioses.</title>
        <authorList>
            <person name="Young N.D."/>
            <person name="Debelle F."/>
            <person name="Oldroyd G.E."/>
            <person name="Geurts R."/>
            <person name="Cannon S.B."/>
            <person name="Udvardi M.K."/>
            <person name="Benedito V.A."/>
            <person name="Mayer K.F."/>
            <person name="Gouzy J."/>
            <person name="Schoof H."/>
            <person name="Van de Peer Y."/>
            <person name="Proost S."/>
            <person name="Cook D.R."/>
            <person name="Meyers B.C."/>
            <person name="Spannagl M."/>
            <person name="Cheung F."/>
            <person name="De Mita S."/>
            <person name="Krishnakumar V."/>
            <person name="Gundlach H."/>
            <person name="Zhou S."/>
            <person name="Mudge J."/>
            <person name="Bharti A.K."/>
            <person name="Murray J.D."/>
            <person name="Naoumkina M.A."/>
            <person name="Rosen B."/>
            <person name="Silverstein K.A."/>
            <person name="Tang H."/>
            <person name="Rombauts S."/>
            <person name="Zhao P.X."/>
            <person name="Zhou P."/>
            <person name="Barbe V."/>
            <person name="Bardou P."/>
            <person name="Bechner M."/>
            <person name="Bellec A."/>
            <person name="Berger A."/>
            <person name="Berges H."/>
            <person name="Bidwell S."/>
            <person name="Bisseling T."/>
            <person name="Choisne N."/>
            <person name="Couloux A."/>
            <person name="Denny R."/>
            <person name="Deshpande S."/>
            <person name="Dai X."/>
            <person name="Doyle J.J."/>
            <person name="Dudez A.M."/>
            <person name="Farmer A.D."/>
            <person name="Fouteau S."/>
            <person name="Franken C."/>
            <person name="Gibelin C."/>
            <person name="Gish J."/>
            <person name="Goldstein S."/>
            <person name="Gonzalez A.J."/>
            <person name="Green P.J."/>
            <person name="Hallab A."/>
            <person name="Hartog M."/>
            <person name="Hua A."/>
            <person name="Humphray S.J."/>
            <person name="Jeong D.H."/>
            <person name="Jing Y."/>
            <person name="Jocker A."/>
            <person name="Kenton S.M."/>
            <person name="Kim D.J."/>
            <person name="Klee K."/>
            <person name="Lai H."/>
            <person name="Lang C."/>
            <person name="Lin S."/>
            <person name="Macmil S.L."/>
            <person name="Magdelenat G."/>
            <person name="Matthews L."/>
            <person name="McCorrison J."/>
            <person name="Monaghan E.L."/>
            <person name="Mun J.H."/>
            <person name="Najar F.Z."/>
            <person name="Nicholson C."/>
            <person name="Noirot C."/>
            <person name="O'Bleness M."/>
            <person name="Paule C.R."/>
            <person name="Poulain J."/>
            <person name="Prion F."/>
            <person name="Qin B."/>
            <person name="Qu C."/>
            <person name="Retzel E.F."/>
            <person name="Riddle C."/>
            <person name="Sallet E."/>
            <person name="Samain S."/>
            <person name="Samson N."/>
            <person name="Sanders I."/>
            <person name="Saurat O."/>
            <person name="Scarpelli C."/>
            <person name="Schiex T."/>
            <person name="Segurens B."/>
            <person name="Severin A.J."/>
            <person name="Sherrier D.J."/>
            <person name="Shi R."/>
            <person name="Sims S."/>
            <person name="Singer S.R."/>
            <person name="Sinharoy S."/>
            <person name="Sterck L."/>
            <person name="Viollet A."/>
            <person name="Wang B.B."/>
            <person name="Wang K."/>
            <person name="Wang M."/>
            <person name="Wang X."/>
            <person name="Warfsmann J."/>
            <person name="Weissenbach J."/>
            <person name="White D.D."/>
            <person name="White J.D."/>
            <person name="Wiley G.B."/>
            <person name="Wincker P."/>
            <person name="Xing Y."/>
            <person name="Yang L."/>
            <person name="Yao Z."/>
            <person name="Ying F."/>
            <person name="Zhai J."/>
            <person name="Zhou L."/>
            <person name="Zuber A."/>
            <person name="Denarie J."/>
            <person name="Dixon R.A."/>
            <person name="May G.D."/>
            <person name="Schwartz D.C."/>
            <person name="Rogers J."/>
            <person name="Quetier F."/>
            <person name="Town C.D."/>
            <person name="Roe B.A."/>
        </authorList>
    </citation>
    <scope>NUCLEOTIDE SEQUENCE [LARGE SCALE GENOMIC DNA]</scope>
    <source>
        <strain evidence="1">A17</strain>
        <strain evidence="2 3">cv. Jemalong A17</strain>
    </source>
</reference>